<sequence length="121" mass="13733">MSVEPTQDKKMQTTREKIRVNTIVKLYTLILLAEGDKHGYELMRRLEQMIGVPVGPSQIYPFLKSLEKAGFLVSKEAGSRDKRVYSLTPQGLEFLKEVLENSLNVIQTAIKIIGREKVCLP</sequence>
<dbReference type="AlphaFoldDB" id="A0A3G1A6A5"/>
<accession>A0A3G1A6A5</accession>
<feature type="domain" description="Transcription regulator PadR N-terminal" evidence="1">
    <location>
        <begin position="29"/>
        <end position="96"/>
    </location>
</feature>
<evidence type="ECO:0000313" key="3">
    <source>
        <dbReference type="Proteomes" id="UP000266720"/>
    </source>
</evidence>
<reference evidence="3" key="1">
    <citation type="book" date="2010" name="EXTREMOPHILES" publisher="0:0-0">
        <title>Complete genome sequences of ten hyperthermophilic archaea reveal their metabolic capabilities and possible ecological roles.</title>
        <editorList>
            <person name="?"/>
        </editorList>
        <authorList>
            <person name="Ravin N.V."/>
            <person name="Mardanov A.V."/>
            <person name="Bonch-Osmolovskaya E.A."/>
            <person name="Skryabin K.G."/>
        </authorList>
    </citation>
    <scope>NUCLEOTIDE SEQUENCE [LARGE SCALE GENOMIC DNA]</scope>
    <source>
        <strain evidence="3">1505</strain>
    </source>
</reference>
<dbReference type="PANTHER" id="PTHR33169">
    <property type="entry name" value="PADR-FAMILY TRANSCRIPTIONAL REGULATOR"/>
    <property type="match status" value="1"/>
</dbReference>
<gene>
    <name evidence="2" type="ORF">TCARB_1383</name>
</gene>
<proteinExistence type="predicted"/>
<evidence type="ECO:0000313" key="2">
    <source>
        <dbReference type="EMBL" id="AJB42429.1"/>
    </source>
</evidence>
<dbReference type="RefSeq" id="WP_020961994.1">
    <property type="nucleotide sequence ID" value="NZ_CP007493.1"/>
</dbReference>
<dbReference type="GeneID" id="25406789"/>
<evidence type="ECO:0000259" key="1">
    <source>
        <dbReference type="Pfam" id="PF03551"/>
    </source>
</evidence>
<dbReference type="Gene3D" id="1.10.10.10">
    <property type="entry name" value="Winged helix-like DNA-binding domain superfamily/Winged helix DNA-binding domain"/>
    <property type="match status" value="1"/>
</dbReference>
<dbReference type="InterPro" id="IPR036388">
    <property type="entry name" value="WH-like_DNA-bd_sf"/>
</dbReference>
<dbReference type="PANTHER" id="PTHR33169:SF14">
    <property type="entry name" value="TRANSCRIPTIONAL REGULATOR RV3488"/>
    <property type="match status" value="1"/>
</dbReference>
<dbReference type="STRING" id="697581.TCARB_1383"/>
<dbReference type="InterPro" id="IPR005149">
    <property type="entry name" value="Tscrpt_reg_PadR_N"/>
</dbReference>
<name>A0A3G1A6A5_9CREN</name>
<dbReference type="Proteomes" id="UP000266720">
    <property type="component" value="Chromosome"/>
</dbReference>
<dbReference type="SUPFAM" id="SSF46785">
    <property type="entry name" value="Winged helix' DNA-binding domain"/>
    <property type="match status" value="1"/>
</dbReference>
<dbReference type="EMBL" id="CP007493">
    <property type="protein sequence ID" value="AJB42429.1"/>
    <property type="molecule type" value="Genomic_DNA"/>
</dbReference>
<dbReference type="GeneID" id="16572947"/>
<protein>
    <submittedName>
        <fullName evidence="2">Transcriptional regulator, PadR family</fullName>
    </submittedName>
</protein>
<dbReference type="InterPro" id="IPR052509">
    <property type="entry name" value="Metal_resp_DNA-bind_regulator"/>
</dbReference>
<dbReference type="Pfam" id="PF03551">
    <property type="entry name" value="PadR"/>
    <property type="match status" value="1"/>
</dbReference>
<organism evidence="2 3">
    <name type="scientific">Thermofilum adornatum 1505</name>
    <dbReference type="NCBI Taxonomy" id="697581"/>
    <lineage>
        <taxon>Archaea</taxon>
        <taxon>Thermoproteota</taxon>
        <taxon>Thermoprotei</taxon>
        <taxon>Thermofilales</taxon>
        <taxon>Thermofilaceae</taxon>
        <taxon>Thermofilum</taxon>
    </lineage>
</organism>
<dbReference type="InterPro" id="IPR036390">
    <property type="entry name" value="WH_DNA-bd_sf"/>
</dbReference>
<dbReference type="KEGG" id="tcb:TCARB_1383"/>